<dbReference type="AlphaFoldDB" id="A0A9D4HTQ3"/>
<dbReference type="EMBL" id="JAIWYP010000012">
    <property type="protein sequence ID" value="KAH3730570.1"/>
    <property type="molecule type" value="Genomic_DNA"/>
</dbReference>
<keyword evidence="3" id="KW-1185">Reference proteome</keyword>
<proteinExistence type="predicted"/>
<sequence length="145" mass="16393">MSRFRYDLFYSSYNIAIPSSVLVGIITFNCVANHLKTRPLSPTNAGLLDDTKSEVNGMETYRQESIGRRVSVTGEGVERLNNLEHHVSEETNVRQRPTHLSANMLLPLQSHSGSLMLVIDGEHIRIELISHDYIHSFQSGNILRM</sequence>
<dbReference type="Proteomes" id="UP000828390">
    <property type="component" value="Unassembled WGS sequence"/>
</dbReference>
<keyword evidence="1" id="KW-0812">Transmembrane</keyword>
<reference evidence="2" key="2">
    <citation type="submission" date="2020-11" db="EMBL/GenBank/DDBJ databases">
        <authorList>
            <person name="McCartney M.A."/>
            <person name="Auch B."/>
            <person name="Kono T."/>
            <person name="Mallez S."/>
            <person name="Becker A."/>
            <person name="Gohl D.M."/>
            <person name="Silverstein K.A.T."/>
            <person name="Koren S."/>
            <person name="Bechman K.B."/>
            <person name="Herman A."/>
            <person name="Abrahante J.E."/>
            <person name="Garbe J."/>
        </authorList>
    </citation>
    <scope>NUCLEOTIDE SEQUENCE</scope>
    <source>
        <strain evidence="2">Duluth1</strain>
        <tissue evidence="2">Whole animal</tissue>
    </source>
</reference>
<comment type="caution">
    <text evidence="2">The sequence shown here is derived from an EMBL/GenBank/DDBJ whole genome shotgun (WGS) entry which is preliminary data.</text>
</comment>
<gene>
    <name evidence="2" type="ORF">DPMN_056560</name>
</gene>
<evidence type="ECO:0000256" key="1">
    <source>
        <dbReference type="SAM" id="Phobius"/>
    </source>
</evidence>
<name>A0A9D4HTQ3_DREPO</name>
<keyword evidence="1" id="KW-0472">Membrane</keyword>
<keyword evidence="1" id="KW-1133">Transmembrane helix</keyword>
<evidence type="ECO:0000313" key="3">
    <source>
        <dbReference type="Proteomes" id="UP000828390"/>
    </source>
</evidence>
<feature type="transmembrane region" description="Helical" evidence="1">
    <location>
        <begin position="12"/>
        <end position="32"/>
    </location>
</feature>
<organism evidence="2 3">
    <name type="scientific">Dreissena polymorpha</name>
    <name type="common">Zebra mussel</name>
    <name type="synonym">Mytilus polymorpha</name>
    <dbReference type="NCBI Taxonomy" id="45954"/>
    <lineage>
        <taxon>Eukaryota</taxon>
        <taxon>Metazoa</taxon>
        <taxon>Spiralia</taxon>
        <taxon>Lophotrochozoa</taxon>
        <taxon>Mollusca</taxon>
        <taxon>Bivalvia</taxon>
        <taxon>Autobranchia</taxon>
        <taxon>Heteroconchia</taxon>
        <taxon>Euheterodonta</taxon>
        <taxon>Imparidentia</taxon>
        <taxon>Neoheterodontei</taxon>
        <taxon>Myida</taxon>
        <taxon>Dreissenoidea</taxon>
        <taxon>Dreissenidae</taxon>
        <taxon>Dreissena</taxon>
    </lineage>
</organism>
<accession>A0A9D4HTQ3</accession>
<protein>
    <submittedName>
        <fullName evidence="2">Uncharacterized protein</fullName>
    </submittedName>
</protein>
<evidence type="ECO:0000313" key="2">
    <source>
        <dbReference type="EMBL" id="KAH3730570.1"/>
    </source>
</evidence>
<reference evidence="2" key="1">
    <citation type="journal article" date="2019" name="bioRxiv">
        <title>The Genome of the Zebra Mussel, Dreissena polymorpha: A Resource for Invasive Species Research.</title>
        <authorList>
            <person name="McCartney M.A."/>
            <person name="Auch B."/>
            <person name="Kono T."/>
            <person name="Mallez S."/>
            <person name="Zhang Y."/>
            <person name="Obille A."/>
            <person name="Becker A."/>
            <person name="Abrahante J.E."/>
            <person name="Garbe J."/>
            <person name="Badalamenti J.P."/>
            <person name="Herman A."/>
            <person name="Mangelson H."/>
            <person name="Liachko I."/>
            <person name="Sullivan S."/>
            <person name="Sone E.D."/>
            <person name="Koren S."/>
            <person name="Silverstein K.A.T."/>
            <person name="Beckman K.B."/>
            <person name="Gohl D.M."/>
        </authorList>
    </citation>
    <scope>NUCLEOTIDE SEQUENCE</scope>
    <source>
        <strain evidence="2">Duluth1</strain>
        <tissue evidence="2">Whole animal</tissue>
    </source>
</reference>